<sequence length="223" mass="25389">MSSTAAETADTQIERRVAFSTNHFRPSVDASVLWQDSVEMLYNRTRRFIRNITSRYVNSDHPVGYFEIDLHDLWYLLIETAKITPANEATADRLLHQVLLARELGQLSRTVAPPKEENANTQSREQRSVQVQRAITSTLARIWTDLPFLTTDLRATWASSRMKMSAIERENLAGFTARLAALRVCNPQLTPCALILFREALETTHHSRMTISITMKSGLQLES</sequence>
<comment type="caution">
    <text evidence="1">The sequence shown here is derived from an EMBL/GenBank/DDBJ whole genome shotgun (WGS) entry which is preliminary data.</text>
</comment>
<dbReference type="Pfam" id="PF12311">
    <property type="entry name" value="DUF3632"/>
    <property type="match status" value="1"/>
</dbReference>
<evidence type="ECO:0000313" key="1">
    <source>
        <dbReference type="EMBL" id="RFU23576.1"/>
    </source>
</evidence>
<feature type="non-terminal residue" evidence="1">
    <location>
        <position position="223"/>
    </location>
</feature>
<organism evidence="1 2">
    <name type="scientific">Scytalidium lignicola</name>
    <name type="common">Hyphomycete</name>
    <dbReference type="NCBI Taxonomy" id="5539"/>
    <lineage>
        <taxon>Eukaryota</taxon>
        <taxon>Fungi</taxon>
        <taxon>Dikarya</taxon>
        <taxon>Ascomycota</taxon>
        <taxon>Pezizomycotina</taxon>
        <taxon>Leotiomycetes</taxon>
        <taxon>Leotiomycetes incertae sedis</taxon>
        <taxon>Scytalidium</taxon>
    </lineage>
</organism>
<keyword evidence="2" id="KW-1185">Reference proteome</keyword>
<dbReference type="PANTHER" id="PTHR38797">
    <property type="entry name" value="NUCLEAR PORE COMPLEX PROTEIN NUP85-RELATED"/>
    <property type="match status" value="1"/>
</dbReference>
<name>A0A3E2GR56_SCYLI</name>
<accession>A0A3E2GR56</accession>
<dbReference type="OrthoDB" id="5403091at2759"/>
<dbReference type="InterPro" id="IPR053204">
    <property type="entry name" value="Oxopyrrolidines_Biosynth-assoc"/>
</dbReference>
<gene>
    <name evidence="1" type="ORF">B7463_g12762</name>
</gene>
<feature type="non-terminal residue" evidence="1">
    <location>
        <position position="1"/>
    </location>
</feature>
<dbReference type="AlphaFoldDB" id="A0A3E2GR56"/>
<reference evidence="1 2" key="1">
    <citation type="submission" date="2018-05" db="EMBL/GenBank/DDBJ databases">
        <title>Draft genome sequence of Scytalidium lignicola DSM 105466, a ubiquitous saprotrophic fungus.</title>
        <authorList>
            <person name="Buettner E."/>
            <person name="Gebauer A.M."/>
            <person name="Hofrichter M."/>
            <person name="Liers C."/>
            <person name="Kellner H."/>
        </authorList>
    </citation>
    <scope>NUCLEOTIDE SEQUENCE [LARGE SCALE GENOMIC DNA]</scope>
    <source>
        <strain evidence="1 2">DSM 105466</strain>
    </source>
</reference>
<proteinExistence type="predicted"/>
<dbReference type="EMBL" id="NCSJ02000758">
    <property type="protein sequence ID" value="RFU23576.1"/>
    <property type="molecule type" value="Genomic_DNA"/>
</dbReference>
<dbReference type="Proteomes" id="UP000258309">
    <property type="component" value="Unassembled WGS sequence"/>
</dbReference>
<protein>
    <submittedName>
        <fullName evidence="1">Uncharacterized protein</fullName>
    </submittedName>
</protein>
<dbReference type="InterPro" id="IPR022085">
    <property type="entry name" value="OpdG"/>
</dbReference>
<dbReference type="PANTHER" id="PTHR38797:SF7">
    <property type="entry name" value="TRANSCRIPTION FACTOR DOMAIN-CONTAINING PROTEIN"/>
    <property type="match status" value="1"/>
</dbReference>
<evidence type="ECO:0000313" key="2">
    <source>
        <dbReference type="Proteomes" id="UP000258309"/>
    </source>
</evidence>